<name>A0A4C1UGJ3_EUMVA</name>
<protein>
    <submittedName>
        <fullName evidence="1">Uncharacterized protein</fullName>
    </submittedName>
</protein>
<accession>A0A4C1UGJ3</accession>
<gene>
    <name evidence="1" type="ORF">EVAR_19582_1</name>
</gene>
<proteinExistence type="predicted"/>
<sequence length="178" mass="19858">MSLRLHRQLNVELSTTSRAPPPVDVSQCPAAAAADADPLLVLSRPRPFFRFHLDAIFVLPLRSLPFFPVRHRAGAGRSKRIFDWREIGPVTTCNDRVNTFLFQLQSFFGRAGRCSIFLLVMANTKSWNYEKDRTVNGVTVWTEPYTVNNIVSHIALTHGAGVGRLTQQSARALGAARV</sequence>
<evidence type="ECO:0000313" key="1">
    <source>
        <dbReference type="EMBL" id="GBP25102.1"/>
    </source>
</evidence>
<reference evidence="1 2" key="1">
    <citation type="journal article" date="2019" name="Commun. Biol.">
        <title>The bagworm genome reveals a unique fibroin gene that provides high tensile strength.</title>
        <authorList>
            <person name="Kono N."/>
            <person name="Nakamura H."/>
            <person name="Ohtoshi R."/>
            <person name="Tomita M."/>
            <person name="Numata K."/>
            <person name="Arakawa K."/>
        </authorList>
    </citation>
    <scope>NUCLEOTIDE SEQUENCE [LARGE SCALE GENOMIC DNA]</scope>
</reference>
<evidence type="ECO:0000313" key="2">
    <source>
        <dbReference type="Proteomes" id="UP000299102"/>
    </source>
</evidence>
<dbReference type="EMBL" id="BGZK01000169">
    <property type="protein sequence ID" value="GBP25102.1"/>
    <property type="molecule type" value="Genomic_DNA"/>
</dbReference>
<dbReference type="AlphaFoldDB" id="A0A4C1UGJ3"/>
<comment type="caution">
    <text evidence="1">The sequence shown here is derived from an EMBL/GenBank/DDBJ whole genome shotgun (WGS) entry which is preliminary data.</text>
</comment>
<organism evidence="1 2">
    <name type="scientific">Eumeta variegata</name>
    <name type="common">Bagworm moth</name>
    <name type="synonym">Eumeta japonica</name>
    <dbReference type="NCBI Taxonomy" id="151549"/>
    <lineage>
        <taxon>Eukaryota</taxon>
        <taxon>Metazoa</taxon>
        <taxon>Ecdysozoa</taxon>
        <taxon>Arthropoda</taxon>
        <taxon>Hexapoda</taxon>
        <taxon>Insecta</taxon>
        <taxon>Pterygota</taxon>
        <taxon>Neoptera</taxon>
        <taxon>Endopterygota</taxon>
        <taxon>Lepidoptera</taxon>
        <taxon>Glossata</taxon>
        <taxon>Ditrysia</taxon>
        <taxon>Tineoidea</taxon>
        <taxon>Psychidae</taxon>
        <taxon>Oiketicinae</taxon>
        <taxon>Eumeta</taxon>
    </lineage>
</organism>
<dbReference type="Proteomes" id="UP000299102">
    <property type="component" value="Unassembled WGS sequence"/>
</dbReference>
<keyword evidence="2" id="KW-1185">Reference proteome</keyword>